<comment type="caution">
    <text evidence="1">The sequence shown here is derived from an EMBL/GenBank/DDBJ whole genome shotgun (WGS) entry which is preliminary data.</text>
</comment>
<evidence type="ECO:0000313" key="1">
    <source>
        <dbReference type="EMBL" id="GMF05646.1"/>
    </source>
</evidence>
<reference evidence="1" key="1">
    <citation type="submission" date="2023-04" db="EMBL/GenBank/DDBJ databases">
        <title>Ambrosiozyma monospora NBRC 10751.</title>
        <authorList>
            <person name="Ichikawa N."/>
            <person name="Sato H."/>
            <person name="Tonouchi N."/>
        </authorList>
    </citation>
    <scope>NUCLEOTIDE SEQUENCE</scope>
    <source>
        <strain evidence="1">NBRC 10751</strain>
    </source>
</reference>
<gene>
    <name evidence="1" type="ORF">Amon02_001241300</name>
</gene>
<sequence length="106" mass="11937">MSRKYNIRSISTSSSDSLDTDTDMTVDSEKENSDPNKYYGNSGIGYRKDLQKSDLGDRFLSDGSRGQLIPPPSSNPSVSSPTKRFIKGRKVSKLTLMYEQEIMKQF</sequence>
<evidence type="ECO:0000313" key="2">
    <source>
        <dbReference type="Proteomes" id="UP001165064"/>
    </source>
</evidence>
<dbReference type="Proteomes" id="UP001165064">
    <property type="component" value="Unassembled WGS sequence"/>
</dbReference>
<keyword evidence="2" id="KW-1185">Reference proteome</keyword>
<proteinExistence type="predicted"/>
<dbReference type="EMBL" id="BSXS01014552">
    <property type="protein sequence ID" value="GMF05646.1"/>
    <property type="molecule type" value="Genomic_DNA"/>
</dbReference>
<organism evidence="1 2">
    <name type="scientific">Ambrosiozyma monospora</name>
    <name type="common">Yeast</name>
    <name type="synonym">Endomycopsis monosporus</name>
    <dbReference type="NCBI Taxonomy" id="43982"/>
    <lineage>
        <taxon>Eukaryota</taxon>
        <taxon>Fungi</taxon>
        <taxon>Dikarya</taxon>
        <taxon>Ascomycota</taxon>
        <taxon>Saccharomycotina</taxon>
        <taxon>Pichiomycetes</taxon>
        <taxon>Pichiales</taxon>
        <taxon>Pichiaceae</taxon>
        <taxon>Ambrosiozyma</taxon>
    </lineage>
</organism>
<name>A0ACB5U9P2_AMBMO</name>
<protein>
    <submittedName>
        <fullName evidence="1">Unnamed protein product</fullName>
    </submittedName>
</protein>
<accession>A0ACB5U9P2</accession>